<protein>
    <recommendedName>
        <fullName evidence="3">Membrane associated protein</fullName>
    </recommendedName>
</protein>
<gene>
    <name evidence="1" type="ORF">KQI89_14910</name>
</gene>
<accession>A0ABS6F3H1</accession>
<comment type="caution">
    <text evidence="1">The sequence shown here is derived from an EMBL/GenBank/DDBJ whole genome shotgun (WGS) entry which is preliminary data.</text>
</comment>
<dbReference type="EMBL" id="JAHLQL010000006">
    <property type="protein sequence ID" value="MBU5593040.1"/>
    <property type="molecule type" value="Genomic_DNA"/>
</dbReference>
<sequence length="325" mass="37509">MKKLMPFLVLILLIISTPLFLLFKSNKDKVKFPHFKQAPMEYLGTVYGTINKEFQLSFNFLDENTFSEMAQENNIKEMYIIDHKERIIPAHTWQINSTSFVDYEIRNIHTKMLFNELDTFIFKKLVIKYMDNVTEEFSVGSLNIVIDNEYTKESIIYNSSQELIMCSDNTYSNFSGILITLGNVTDNANENNIELINIDLGIEDFGIDGDNIKIINKHISDINIDEITQHVKYPKPVEEVTKSIPSTKINFKNSDIVTLLIPFTIPQNKIKENKIYVFNPKLTFRINGKEYDLIGDQNLISTPSLSTKNFNGDIDGKKIIEEFGL</sequence>
<name>A0ABS6F3H1_9CLOT</name>
<evidence type="ECO:0008006" key="3">
    <source>
        <dbReference type="Google" id="ProtNLM"/>
    </source>
</evidence>
<dbReference type="RefSeq" id="WP_216457728.1">
    <property type="nucleotide sequence ID" value="NZ_JAHLQL010000006.1"/>
</dbReference>
<dbReference type="Proteomes" id="UP000736583">
    <property type="component" value="Unassembled WGS sequence"/>
</dbReference>
<evidence type="ECO:0000313" key="2">
    <source>
        <dbReference type="Proteomes" id="UP000736583"/>
    </source>
</evidence>
<keyword evidence="2" id="KW-1185">Reference proteome</keyword>
<evidence type="ECO:0000313" key="1">
    <source>
        <dbReference type="EMBL" id="MBU5593040.1"/>
    </source>
</evidence>
<proteinExistence type="predicted"/>
<reference evidence="1 2" key="1">
    <citation type="submission" date="2021-06" db="EMBL/GenBank/DDBJ databases">
        <authorList>
            <person name="Sun Q."/>
            <person name="Li D."/>
        </authorList>
    </citation>
    <scope>NUCLEOTIDE SEQUENCE [LARGE SCALE GENOMIC DNA]</scope>
    <source>
        <strain evidence="1 2">MSJ-4</strain>
    </source>
</reference>
<organism evidence="1 2">
    <name type="scientific">Clostridium simiarum</name>
    <dbReference type="NCBI Taxonomy" id="2841506"/>
    <lineage>
        <taxon>Bacteria</taxon>
        <taxon>Bacillati</taxon>
        <taxon>Bacillota</taxon>
        <taxon>Clostridia</taxon>
        <taxon>Eubacteriales</taxon>
        <taxon>Clostridiaceae</taxon>
        <taxon>Clostridium</taxon>
    </lineage>
</organism>